<evidence type="ECO:0000256" key="2">
    <source>
        <dbReference type="ARBA" id="ARBA00022618"/>
    </source>
</evidence>
<keyword evidence="2 10" id="KW-0132">Cell division</keyword>
<evidence type="ECO:0000256" key="9">
    <source>
        <dbReference type="ARBA" id="ARBA00023316"/>
    </source>
</evidence>
<protein>
    <recommendedName>
        <fullName evidence="10">UDP-N-acetylglucosamine--N-acetylmuramyl-(pentapeptide) pyrophosphoryl-undecaprenol N-acetylglucosamine transferase</fullName>
        <ecNumber evidence="10">2.4.1.227</ecNumber>
    </recommendedName>
    <alternativeName>
        <fullName evidence="10">Undecaprenyl-PP-MurNAc-pentapeptide-UDPGlcNAc GlcNAc transferase</fullName>
    </alternativeName>
</protein>
<comment type="subcellular location">
    <subcellularLocation>
        <location evidence="10">Cell membrane</location>
        <topology evidence="10">Peripheral membrane protein</topology>
        <orientation evidence="10">Cytoplasmic side</orientation>
    </subcellularLocation>
</comment>
<dbReference type="GO" id="GO:0005975">
    <property type="term" value="P:carbohydrate metabolic process"/>
    <property type="evidence" value="ECO:0007669"/>
    <property type="project" value="InterPro"/>
</dbReference>
<dbReference type="InterPro" id="IPR006009">
    <property type="entry name" value="GlcNAc_MurG"/>
</dbReference>
<dbReference type="Pfam" id="PF03033">
    <property type="entry name" value="Glyco_transf_28"/>
    <property type="match status" value="1"/>
</dbReference>
<comment type="function">
    <text evidence="10">Cell wall formation. Catalyzes the transfer of a GlcNAc subunit on undecaprenyl-pyrophosphoryl-MurNAc-pentapeptide (lipid intermediate I) to form undecaprenyl-pyrophosphoryl-MurNAc-(pentapeptide)GlcNAc (lipid intermediate II).</text>
</comment>
<dbReference type="GO" id="GO:0009252">
    <property type="term" value="P:peptidoglycan biosynthetic process"/>
    <property type="evidence" value="ECO:0007669"/>
    <property type="project" value="UniProtKB-UniRule"/>
</dbReference>
<dbReference type="EC" id="2.4.1.227" evidence="10"/>
<dbReference type="RefSeq" id="WP_157479570.1">
    <property type="nucleotide sequence ID" value="NZ_CP046566.1"/>
</dbReference>
<evidence type="ECO:0000256" key="1">
    <source>
        <dbReference type="ARBA" id="ARBA00022475"/>
    </source>
</evidence>
<comment type="pathway">
    <text evidence="10">Cell wall biogenesis; peptidoglycan biosynthesis.</text>
</comment>
<dbReference type="Pfam" id="PF04101">
    <property type="entry name" value="Glyco_tran_28_C"/>
    <property type="match status" value="1"/>
</dbReference>
<organism evidence="13 14">
    <name type="scientific">Phnomibacter ginsenosidimutans</name>
    <dbReference type="NCBI Taxonomy" id="2676868"/>
    <lineage>
        <taxon>Bacteria</taxon>
        <taxon>Pseudomonadati</taxon>
        <taxon>Bacteroidota</taxon>
        <taxon>Chitinophagia</taxon>
        <taxon>Chitinophagales</taxon>
        <taxon>Chitinophagaceae</taxon>
        <taxon>Phnomibacter</taxon>
    </lineage>
</organism>
<feature type="binding site" evidence="10">
    <location>
        <position position="168"/>
    </location>
    <ligand>
        <name>UDP-N-acetyl-alpha-D-glucosamine</name>
        <dbReference type="ChEBI" id="CHEBI:57705"/>
    </ligand>
</feature>
<keyword evidence="8 10" id="KW-0131">Cell cycle</keyword>
<sequence>MSKARIIIAGGGTGGHIFPAVAVAKAIKTLQPDADILFVGAKGKMEMEKVPQAGFNIEGLDIAGFNRTHLWKNWSLPFKLIQSFWQVRSIFKRFQPTAAFGVGGYSSFPVLKLAQQKGIPTFLHESNAFAGKANQMLGKNASKVFVAGAGMEKFFPASKLMITGNPVRKEIAAPQKDAAAARQQFGLQPNVPVVLIIGGSLGARSINQAIEHNLPALLQSGWQVIWQTGKLFEAEAKAAVANNPQVWTSAFIEDMSAAYAAADIVVSRAGAMSVAELCIVAKPAVFVPFPFAAEDHQTANAMQLVNAGAAAVVADADAKQTLVPTVLELMHNEHTRNNMQQQLKQLARLDADTIIAKEILNTIHAIA</sequence>
<evidence type="ECO:0000313" key="13">
    <source>
        <dbReference type="EMBL" id="QGW29217.1"/>
    </source>
</evidence>
<evidence type="ECO:0000256" key="5">
    <source>
        <dbReference type="ARBA" id="ARBA00022960"/>
    </source>
</evidence>
<feature type="domain" description="Glycosyl transferase family 28 C-terminal" evidence="12">
    <location>
        <begin position="193"/>
        <end position="345"/>
    </location>
</feature>
<dbReference type="Proteomes" id="UP000426027">
    <property type="component" value="Chromosome"/>
</dbReference>
<keyword evidence="14" id="KW-1185">Reference proteome</keyword>
<feature type="binding site" evidence="10">
    <location>
        <begin position="13"/>
        <end position="15"/>
    </location>
    <ligand>
        <name>UDP-N-acetyl-alpha-D-glucosamine</name>
        <dbReference type="ChEBI" id="CHEBI:57705"/>
    </ligand>
</feature>
<keyword evidence="9 10" id="KW-0961">Cell wall biogenesis/degradation</keyword>
<evidence type="ECO:0000259" key="11">
    <source>
        <dbReference type="Pfam" id="PF03033"/>
    </source>
</evidence>
<proteinExistence type="inferred from homology"/>
<keyword evidence="5 10" id="KW-0133">Cell shape</keyword>
<evidence type="ECO:0000313" key="14">
    <source>
        <dbReference type="Proteomes" id="UP000426027"/>
    </source>
</evidence>
<keyword evidence="1 10" id="KW-1003">Cell membrane</keyword>
<dbReference type="GO" id="GO:0008360">
    <property type="term" value="P:regulation of cell shape"/>
    <property type="evidence" value="ECO:0007669"/>
    <property type="project" value="UniProtKB-KW"/>
</dbReference>
<evidence type="ECO:0000256" key="4">
    <source>
        <dbReference type="ARBA" id="ARBA00022679"/>
    </source>
</evidence>
<dbReference type="PANTHER" id="PTHR21015">
    <property type="entry name" value="UDP-N-ACETYLGLUCOSAMINE--N-ACETYLMURAMYL-(PENTAPEPTIDE) PYROPHOSPHORYL-UNDECAPRENOL N-ACETYLGLUCOSAMINE TRANSFERASE 1"/>
    <property type="match status" value="1"/>
</dbReference>
<dbReference type="UniPathway" id="UPA00219"/>
<feature type="binding site" evidence="10">
    <location>
        <position position="297"/>
    </location>
    <ligand>
        <name>UDP-N-acetyl-alpha-D-glucosamine</name>
        <dbReference type="ChEBI" id="CHEBI:57705"/>
    </ligand>
</feature>
<dbReference type="InterPro" id="IPR007235">
    <property type="entry name" value="Glyco_trans_28_C"/>
</dbReference>
<evidence type="ECO:0000256" key="6">
    <source>
        <dbReference type="ARBA" id="ARBA00022984"/>
    </source>
</evidence>
<dbReference type="NCBIfam" id="TIGR01133">
    <property type="entry name" value="murG"/>
    <property type="match status" value="1"/>
</dbReference>
<evidence type="ECO:0000256" key="10">
    <source>
        <dbReference type="HAMAP-Rule" id="MF_00033"/>
    </source>
</evidence>
<feature type="domain" description="Glycosyltransferase family 28 N-terminal" evidence="11">
    <location>
        <begin position="6"/>
        <end position="145"/>
    </location>
</feature>
<feature type="binding site" evidence="10">
    <location>
        <position position="252"/>
    </location>
    <ligand>
        <name>UDP-N-acetyl-alpha-D-glucosamine</name>
        <dbReference type="ChEBI" id="CHEBI:57705"/>
    </ligand>
</feature>
<reference evidence="13 14" key="1">
    <citation type="submission" date="2019-11" db="EMBL/GenBank/DDBJ databases">
        <authorList>
            <person name="Im W.T."/>
        </authorList>
    </citation>
    <scope>NUCLEOTIDE SEQUENCE [LARGE SCALE GENOMIC DNA]</scope>
    <source>
        <strain evidence="13 14">SB-02</strain>
    </source>
</reference>
<feature type="binding site" evidence="10">
    <location>
        <position position="127"/>
    </location>
    <ligand>
        <name>UDP-N-acetyl-alpha-D-glucosamine</name>
        <dbReference type="ChEBI" id="CHEBI:57705"/>
    </ligand>
</feature>
<dbReference type="Gene3D" id="3.40.50.2000">
    <property type="entry name" value="Glycogen Phosphorylase B"/>
    <property type="match status" value="2"/>
</dbReference>
<keyword evidence="6 10" id="KW-0573">Peptidoglycan synthesis</keyword>
<dbReference type="AlphaFoldDB" id="A0A6I6G9D2"/>
<dbReference type="EMBL" id="CP046566">
    <property type="protein sequence ID" value="QGW29217.1"/>
    <property type="molecule type" value="Genomic_DNA"/>
</dbReference>
<name>A0A6I6G9D2_9BACT</name>
<dbReference type="GO" id="GO:0005886">
    <property type="term" value="C:plasma membrane"/>
    <property type="evidence" value="ECO:0007669"/>
    <property type="project" value="UniProtKB-SubCell"/>
</dbReference>
<dbReference type="HAMAP" id="MF_00033">
    <property type="entry name" value="MurG"/>
    <property type="match status" value="1"/>
</dbReference>
<evidence type="ECO:0000256" key="7">
    <source>
        <dbReference type="ARBA" id="ARBA00023136"/>
    </source>
</evidence>
<dbReference type="GO" id="GO:0051301">
    <property type="term" value="P:cell division"/>
    <property type="evidence" value="ECO:0007669"/>
    <property type="project" value="UniProtKB-KW"/>
</dbReference>
<comment type="caution">
    <text evidence="10">Lacks conserved residue(s) required for the propagation of feature annotation.</text>
</comment>
<comment type="catalytic activity">
    <reaction evidence="10">
        <text>di-trans,octa-cis-undecaprenyl diphospho-N-acetyl-alpha-D-muramoyl-L-alanyl-D-glutamyl-meso-2,6-diaminopimeloyl-D-alanyl-D-alanine + UDP-N-acetyl-alpha-D-glucosamine = di-trans,octa-cis-undecaprenyl diphospho-[N-acetyl-alpha-D-glucosaminyl-(1-&gt;4)]-N-acetyl-alpha-D-muramoyl-L-alanyl-D-glutamyl-meso-2,6-diaminopimeloyl-D-alanyl-D-alanine + UDP + H(+)</text>
        <dbReference type="Rhea" id="RHEA:31227"/>
        <dbReference type="ChEBI" id="CHEBI:15378"/>
        <dbReference type="ChEBI" id="CHEBI:57705"/>
        <dbReference type="ChEBI" id="CHEBI:58223"/>
        <dbReference type="ChEBI" id="CHEBI:61387"/>
        <dbReference type="ChEBI" id="CHEBI:61388"/>
        <dbReference type="EC" id="2.4.1.227"/>
    </reaction>
</comment>
<keyword evidence="7 10" id="KW-0472">Membrane</keyword>
<comment type="similarity">
    <text evidence="10">Belongs to the glycosyltransferase 28 family. MurG subfamily.</text>
</comment>
<dbReference type="GO" id="GO:0050511">
    <property type="term" value="F:undecaprenyldiphospho-muramoylpentapeptide beta-N-acetylglucosaminyltransferase activity"/>
    <property type="evidence" value="ECO:0007669"/>
    <property type="project" value="UniProtKB-UniRule"/>
</dbReference>
<evidence type="ECO:0000256" key="3">
    <source>
        <dbReference type="ARBA" id="ARBA00022676"/>
    </source>
</evidence>
<evidence type="ECO:0000259" key="12">
    <source>
        <dbReference type="Pfam" id="PF04101"/>
    </source>
</evidence>
<dbReference type="CDD" id="cd03785">
    <property type="entry name" value="GT28_MurG"/>
    <property type="match status" value="1"/>
</dbReference>
<keyword evidence="4 10" id="KW-0808">Transferase</keyword>
<dbReference type="InterPro" id="IPR004276">
    <property type="entry name" value="GlycoTrans_28_N"/>
</dbReference>
<accession>A0A6I6G9D2</accession>
<keyword evidence="3 10" id="KW-0328">Glycosyltransferase</keyword>
<dbReference type="PANTHER" id="PTHR21015:SF22">
    <property type="entry name" value="GLYCOSYLTRANSFERASE"/>
    <property type="match status" value="1"/>
</dbReference>
<evidence type="ECO:0000256" key="8">
    <source>
        <dbReference type="ARBA" id="ARBA00023306"/>
    </source>
</evidence>
<dbReference type="GO" id="GO:0071555">
    <property type="term" value="P:cell wall organization"/>
    <property type="evidence" value="ECO:0007669"/>
    <property type="project" value="UniProtKB-KW"/>
</dbReference>
<gene>
    <name evidence="10 13" type="primary">murG</name>
    <name evidence="13" type="ORF">GLV81_14850</name>
</gene>
<feature type="binding site" evidence="10">
    <location>
        <position position="200"/>
    </location>
    <ligand>
        <name>UDP-N-acetyl-alpha-D-glucosamine</name>
        <dbReference type="ChEBI" id="CHEBI:57705"/>
    </ligand>
</feature>
<dbReference type="SUPFAM" id="SSF53756">
    <property type="entry name" value="UDP-Glycosyltransferase/glycogen phosphorylase"/>
    <property type="match status" value="1"/>
</dbReference>
<dbReference type="KEGG" id="fls:GLV81_14850"/>